<protein>
    <submittedName>
        <fullName evidence="1">Uncharacterized protein</fullName>
    </submittedName>
</protein>
<keyword evidence="1" id="KW-0614">Plasmid</keyword>
<dbReference type="EMBL" id="MK413723">
    <property type="protein sequence ID" value="QEQ70360.1"/>
    <property type="molecule type" value="Genomic_DNA"/>
</dbReference>
<geneLocation type="plasmid" evidence="2">
    <name>p721005-HI3</name>
</geneLocation>
<evidence type="ECO:0000313" key="2">
    <source>
        <dbReference type="EMBL" id="QEQ70360.1"/>
    </source>
</evidence>
<reference evidence="1" key="1">
    <citation type="submission" date="2019-01" db="EMBL/GenBank/DDBJ databases">
        <authorList>
            <person name="Liang Q."/>
            <person name="Zhou D."/>
        </authorList>
    </citation>
    <scope>NUCLEOTIDE SEQUENCE</scope>
    <source>
        <strain evidence="1">130504051</strain>
        <strain evidence="2">130721005</strain>
        <plasmid evidence="1">p504051-HI3</plasmid>
        <plasmid evidence="2">p721005-HI3</plasmid>
    </source>
</reference>
<geneLocation type="plasmid" evidence="1">
    <name>p504051-HI3</name>
</geneLocation>
<evidence type="ECO:0000313" key="1">
    <source>
        <dbReference type="EMBL" id="QEQ69632.1"/>
    </source>
</evidence>
<sequence length="38" mass="4280">MCWVILAKSVISSREPSESSINAFSSKLLNLYTLKIYS</sequence>
<name>A0A5P1PLF0_KLEPN</name>
<organism evidence="1">
    <name type="scientific">Klebsiella pneumoniae</name>
    <dbReference type="NCBI Taxonomy" id="573"/>
    <lineage>
        <taxon>Bacteria</taxon>
        <taxon>Pseudomonadati</taxon>
        <taxon>Pseudomonadota</taxon>
        <taxon>Gammaproteobacteria</taxon>
        <taxon>Enterobacterales</taxon>
        <taxon>Enterobacteriaceae</taxon>
        <taxon>Klebsiella/Raoultella group</taxon>
        <taxon>Klebsiella</taxon>
        <taxon>Klebsiella pneumoniae complex</taxon>
    </lineage>
</organism>
<proteinExistence type="predicted"/>
<accession>A0A5P1PLF0</accession>
<dbReference type="AlphaFoldDB" id="A0A5P1PLF0"/>
<dbReference type="EMBL" id="MK413721">
    <property type="protein sequence ID" value="QEQ69632.1"/>
    <property type="molecule type" value="Genomic_DNA"/>
</dbReference>